<dbReference type="InterPro" id="IPR014729">
    <property type="entry name" value="Rossmann-like_a/b/a_fold"/>
</dbReference>
<name>A0ABM4TYB4_DROSZ</name>
<dbReference type="PROSITE" id="PS51278">
    <property type="entry name" value="GATASE_TYPE_2"/>
    <property type="match status" value="1"/>
</dbReference>
<feature type="domain" description="Glutamine amidotransferase type-2" evidence="4">
    <location>
        <begin position="2"/>
        <end position="181"/>
    </location>
</feature>
<keyword evidence="1" id="KW-0028">Amino-acid biosynthesis</keyword>
<protein>
    <submittedName>
        <fullName evidence="6">Asparagine synthetase domain-containing protein CG17486-like</fullName>
    </submittedName>
</protein>
<accession>A0ABM4TYB4</accession>
<evidence type="ECO:0000313" key="6">
    <source>
        <dbReference type="RefSeq" id="XP_070854962.1"/>
    </source>
</evidence>
<evidence type="ECO:0000256" key="1">
    <source>
        <dbReference type="ARBA" id="ARBA00022605"/>
    </source>
</evidence>
<keyword evidence="3" id="KW-0315">Glutamine amidotransferase</keyword>
<dbReference type="RefSeq" id="XP_070854962.1">
    <property type="nucleotide sequence ID" value="XM_070998861.1"/>
</dbReference>
<evidence type="ECO:0000259" key="4">
    <source>
        <dbReference type="PROSITE" id="PS51278"/>
    </source>
</evidence>
<dbReference type="SUPFAM" id="SSF52402">
    <property type="entry name" value="Adenine nucleotide alpha hydrolases-like"/>
    <property type="match status" value="1"/>
</dbReference>
<dbReference type="Gene3D" id="3.40.50.620">
    <property type="entry name" value="HUPs"/>
    <property type="match status" value="1"/>
</dbReference>
<proteinExistence type="predicted"/>
<sequence>MCGIFCSILHNVGLHSLKIPNALKEILRNRGPDVQDEIIVDYDAGQIIFSGNVLWQQGESIQKQPVVTNDIIFLFNGDIYNLPKPESMSDTSWIASKISECRNNENKLLQLLKKWEGPHCFIIYDKRDQILYFSRDALGRNSLIIERIPKGLHLLSTSHCFENDKLSLELPPLGLYKVNINDLTSCILHPWQPLNNYCVELLSRLDQLVGWKTTVESPMSPEWMLKSKLTFDYDFYKYTYTDSHVDLYNKLISHPQIKESLATLHKLLSNSVRNRVTNKAPLCRLCLEKMTTLCEHAKLCILFSGGIDCTILALLANEFVAQNEPIELINVAFESVKDQNISEKLWDVPDRKTALLSINELKQLCPKRCWKLLEVNVTRRELDQTLTTRIRHLIYPLETVLDESLGCAFWFASHCDSSTARVALIGSGADELFGGYARHRKSFMHCQGSATERQLAVHNELEMDWQRIPARNLARDDRVIADNGKTARSPFIEENVVKFIRSLEVYQKCCFCFPEGVGDKLLLRLYGYQLGLRGVVLLKKRAIQFGSRIANKKHKAVHQSDTLKQKLATKVNLSHEFS</sequence>
<dbReference type="PANTHER" id="PTHR45937:SF1">
    <property type="entry name" value="ASPARAGINE SYNTHETASE DOMAIN-CONTAINING PROTEIN 1"/>
    <property type="match status" value="1"/>
</dbReference>
<keyword evidence="5" id="KW-1185">Reference proteome</keyword>
<evidence type="ECO:0000256" key="3">
    <source>
        <dbReference type="ARBA" id="ARBA00022962"/>
    </source>
</evidence>
<keyword evidence="2" id="KW-0061">Asparagine biosynthesis</keyword>
<dbReference type="SUPFAM" id="SSF56235">
    <property type="entry name" value="N-terminal nucleophile aminohydrolases (Ntn hydrolases)"/>
    <property type="match status" value="1"/>
</dbReference>
<dbReference type="Proteomes" id="UP001652628">
    <property type="component" value="Unplaced"/>
</dbReference>
<organism evidence="5 6">
    <name type="scientific">Drosophila suzukii</name>
    <name type="common">Spotted-wing drosophila fruit fly</name>
    <dbReference type="NCBI Taxonomy" id="28584"/>
    <lineage>
        <taxon>Eukaryota</taxon>
        <taxon>Metazoa</taxon>
        <taxon>Ecdysozoa</taxon>
        <taxon>Arthropoda</taxon>
        <taxon>Hexapoda</taxon>
        <taxon>Insecta</taxon>
        <taxon>Pterygota</taxon>
        <taxon>Neoptera</taxon>
        <taxon>Endopterygota</taxon>
        <taxon>Diptera</taxon>
        <taxon>Brachycera</taxon>
        <taxon>Muscomorpha</taxon>
        <taxon>Ephydroidea</taxon>
        <taxon>Drosophilidae</taxon>
        <taxon>Drosophila</taxon>
        <taxon>Sophophora</taxon>
    </lineage>
</organism>
<gene>
    <name evidence="6" type="primary">LOC139354597</name>
</gene>
<dbReference type="GeneID" id="139354597"/>
<dbReference type="Pfam" id="PF13537">
    <property type="entry name" value="GATase_7"/>
    <property type="match status" value="1"/>
</dbReference>
<dbReference type="InterPro" id="IPR001962">
    <property type="entry name" value="Asn_synthase"/>
</dbReference>
<reference evidence="6" key="1">
    <citation type="submission" date="2025-08" db="UniProtKB">
        <authorList>
            <consortium name="RefSeq"/>
        </authorList>
    </citation>
    <scope>IDENTIFICATION</scope>
</reference>
<dbReference type="InterPro" id="IPR051857">
    <property type="entry name" value="Asn_synthetase_domain"/>
</dbReference>
<dbReference type="InterPro" id="IPR029055">
    <property type="entry name" value="Ntn_hydrolases_N"/>
</dbReference>
<dbReference type="Gene3D" id="3.60.20.10">
    <property type="entry name" value="Glutamine Phosphoribosylpyrophosphate, subunit 1, domain 1"/>
    <property type="match status" value="1"/>
</dbReference>
<evidence type="ECO:0000256" key="2">
    <source>
        <dbReference type="ARBA" id="ARBA00022888"/>
    </source>
</evidence>
<dbReference type="InterPro" id="IPR017932">
    <property type="entry name" value="GATase_2_dom"/>
</dbReference>
<evidence type="ECO:0000313" key="5">
    <source>
        <dbReference type="Proteomes" id="UP001652628"/>
    </source>
</evidence>
<dbReference type="Pfam" id="PF00733">
    <property type="entry name" value="Asn_synthase"/>
    <property type="match status" value="1"/>
</dbReference>
<dbReference type="CDD" id="cd01991">
    <property type="entry name" value="Asn_synthase_B_C"/>
    <property type="match status" value="1"/>
</dbReference>
<dbReference type="PANTHER" id="PTHR45937">
    <property type="entry name" value="ASPARAGINE SYNTHETASE DOMAIN-CONTAINING PROTEIN 1"/>
    <property type="match status" value="1"/>
</dbReference>